<accession>A0A1I5WL07</accession>
<dbReference type="Proteomes" id="UP000198577">
    <property type="component" value="Unassembled WGS sequence"/>
</dbReference>
<keyword evidence="2" id="KW-1185">Reference proteome</keyword>
<sequence length="38" mass="4116">MNNPYFLYTKERLNEISFPLGGIGTGCIGLAGNGRLID</sequence>
<evidence type="ECO:0000313" key="1">
    <source>
        <dbReference type="EMBL" id="SFQ20046.1"/>
    </source>
</evidence>
<protein>
    <submittedName>
        <fullName evidence="1">Uncharacterized protein</fullName>
    </submittedName>
</protein>
<name>A0A1I5WL07_9FIRM</name>
<evidence type="ECO:0000313" key="2">
    <source>
        <dbReference type="Proteomes" id="UP000198577"/>
    </source>
</evidence>
<dbReference type="EMBL" id="FOXR01000017">
    <property type="protein sequence ID" value="SFQ20046.1"/>
    <property type="molecule type" value="Genomic_DNA"/>
</dbReference>
<dbReference type="AlphaFoldDB" id="A0A1I5WL07"/>
<organism evidence="1 2">
    <name type="scientific">Caldicoprobacter faecalis</name>
    <dbReference type="NCBI Taxonomy" id="937334"/>
    <lineage>
        <taxon>Bacteria</taxon>
        <taxon>Bacillati</taxon>
        <taxon>Bacillota</taxon>
        <taxon>Clostridia</taxon>
        <taxon>Caldicoprobacterales</taxon>
        <taxon>Caldicoprobacteraceae</taxon>
        <taxon>Caldicoprobacter</taxon>
    </lineage>
</organism>
<reference evidence="1 2" key="1">
    <citation type="submission" date="2016-10" db="EMBL/GenBank/DDBJ databases">
        <authorList>
            <person name="de Groot N.N."/>
        </authorList>
    </citation>
    <scope>NUCLEOTIDE SEQUENCE [LARGE SCALE GENOMIC DNA]</scope>
    <source>
        <strain evidence="1 2">DSM 20678</strain>
    </source>
</reference>
<proteinExistence type="predicted"/>
<gene>
    <name evidence="1" type="ORF">SAMN05444406_11740</name>
</gene>